<accession>A0A1X7V5D7</accession>
<dbReference type="PANTHER" id="PTHR34415">
    <property type="entry name" value="INTEGRASE CATALYTIC DOMAIN-CONTAINING PROTEIN"/>
    <property type="match status" value="1"/>
</dbReference>
<dbReference type="AlphaFoldDB" id="A0A1X7V5D7"/>
<dbReference type="EnsemblMetazoa" id="Aqu2.1.35475_001">
    <property type="protein sequence ID" value="Aqu2.1.35475_001"/>
    <property type="gene ID" value="Aqu2.1.35475"/>
</dbReference>
<dbReference type="PANTHER" id="PTHR34415:SF1">
    <property type="entry name" value="INTEGRASE CATALYTIC DOMAIN-CONTAINING PROTEIN"/>
    <property type="match status" value="1"/>
</dbReference>
<organism evidence="1">
    <name type="scientific">Amphimedon queenslandica</name>
    <name type="common">Sponge</name>
    <dbReference type="NCBI Taxonomy" id="400682"/>
    <lineage>
        <taxon>Eukaryota</taxon>
        <taxon>Metazoa</taxon>
        <taxon>Porifera</taxon>
        <taxon>Demospongiae</taxon>
        <taxon>Heteroscleromorpha</taxon>
        <taxon>Haplosclerida</taxon>
        <taxon>Niphatidae</taxon>
        <taxon>Amphimedon</taxon>
    </lineage>
</organism>
<reference evidence="1" key="1">
    <citation type="submission" date="2017-05" db="UniProtKB">
        <authorList>
            <consortium name="EnsemblMetazoa"/>
        </authorList>
    </citation>
    <scope>IDENTIFICATION</scope>
</reference>
<proteinExistence type="predicted"/>
<evidence type="ECO:0000313" key="1">
    <source>
        <dbReference type="EnsemblMetazoa" id="Aqu2.1.35475_001"/>
    </source>
</evidence>
<name>A0A1X7V5D7_AMPQE</name>
<protein>
    <submittedName>
        <fullName evidence="1">Uncharacterized protein</fullName>
    </submittedName>
</protein>
<sequence>MHPFQYPFCQLDTKYSPDWCFGLLKPKFRKAEVDSLHDFIQVVEQTAAVNKAEPVGSSNGELIETFDLSSYFATLFKKIKGIKDFQHFVVNTTQPGKL</sequence>
<dbReference type="InParanoid" id="A0A1X7V5D7"/>